<accession>A0AAD9QIT5</accession>
<keyword evidence="3" id="KW-0238">DNA-binding</keyword>
<keyword evidence="11" id="KW-1185">Reference proteome</keyword>
<dbReference type="InterPro" id="IPR052287">
    <property type="entry name" value="NHEJ_factor"/>
</dbReference>
<dbReference type="PANTHER" id="PTHR32235:SF1">
    <property type="entry name" value="NON-HOMOLOGOUS END-JOINING FACTOR 1"/>
    <property type="match status" value="1"/>
</dbReference>
<sequence>MAAIVFNEASWRRRWKSDLKSQPWKPFNVSDKEYLLKSMFVETDCSYELCIWDFTNLWYEKVEQESFNARAKKINPNVEAKLSYLVKFVQESIEEDTPSGKATFTMIEDGADKCILKMKTKLKAGVPFLWEFHFSLGQQDMVGSQLVKPLLAMITEMSRRQAELCTLLHKKDQEIKDYKESGARLTTSELVFVAD</sequence>
<gene>
    <name evidence="10" type="ORF">P5673_014771</name>
</gene>
<evidence type="ECO:0000256" key="5">
    <source>
        <dbReference type="ARBA" id="ARBA00023242"/>
    </source>
</evidence>
<evidence type="ECO:0000313" key="11">
    <source>
        <dbReference type="Proteomes" id="UP001249851"/>
    </source>
</evidence>
<dbReference type="EMBL" id="JARQWQ010000030">
    <property type="protein sequence ID" value="KAK2562032.1"/>
    <property type="molecule type" value="Genomic_DNA"/>
</dbReference>
<dbReference type="AlphaFoldDB" id="A0AAD9QIT5"/>
<evidence type="ECO:0000256" key="1">
    <source>
        <dbReference type="ARBA" id="ARBA00004123"/>
    </source>
</evidence>
<evidence type="ECO:0000256" key="2">
    <source>
        <dbReference type="ARBA" id="ARBA00022763"/>
    </source>
</evidence>
<reference evidence="10" key="1">
    <citation type="journal article" date="2023" name="G3 (Bethesda)">
        <title>Whole genome assembly and annotation of the endangered Caribbean coral Acropora cervicornis.</title>
        <authorList>
            <person name="Selwyn J.D."/>
            <person name="Vollmer S.V."/>
        </authorList>
    </citation>
    <scope>NUCLEOTIDE SEQUENCE</scope>
    <source>
        <strain evidence="10">K2</strain>
    </source>
</reference>
<dbReference type="Pfam" id="PF09302">
    <property type="entry name" value="XLF"/>
    <property type="match status" value="1"/>
</dbReference>
<dbReference type="InterPro" id="IPR015381">
    <property type="entry name" value="XLF-like_N"/>
</dbReference>
<dbReference type="Gene3D" id="2.170.210.10">
    <property type="entry name" value="DNA double-strand break repair and VJ recombination XRCC4, N-terminal"/>
    <property type="match status" value="1"/>
</dbReference>
<comment type="caution">
    <text evidence="10">The sequence shown here is derived from an EMBL/GenBank/DDBJ whole genome shotgun (WGS) entry which is preliminary data.</text>
</comment>
<evidence type="ECO:0000256" key="4">
    <source>
        <dbReference type="ARBA" id="ARBA00023204"/>
    </source>
</evidence>
<dbReference type="GO" id="GO:0006303">
    <property type="term" value="P:double-strand break repair via nonhomologous end joining"/>
    <property type="evidence" value="ECO:0007669"/>
    <property type="project" value="TreeGrafter"/>
</dbReference>
<feature type="domain" description="XLF-like coiled-coil region" evidence="9">
    <location>
        <begin position="139"/>
        <end position="186"/>
    </location>
</feature>
<dbReference type="Pfam" id="PF21928">
    <property type="entry name" value="XLF_CC"/>
    <property type="match status" value="1"/>
</dbReference>
<keyword evidence="5" id="KW-0539">Nucleus</keyword>
<protein>
    <recommendedName>
        <fullName evidence="7">Non-homologous end-joining factor 1</fullName>
    </recommendedName>
</protein>
<keyword evidence="2" id="KW-0227">DNA damage</keyword>
<comment type="similarity">
    <text evidence="6">Belongs to the XRCC4-XLF family. XLF subfamily.</text>
</comment>
<dbReference type="CDD" id="cd22285">
    <property type="entry name" value="HD_XLF_N"/>
    <property type="match status" value="1"/>
</dbReference>
<name>A0AAD9QIT5_ACRCE</name>
<evidence type="ECO:0000256" key="6">
    <source>
        <dbReference type="ARBA" id="ARBA00025747"/>
    </source>
</evidence>
<feature type="domain" description="XLF-like N-terminal" evidence="8">
    <location>
        <begin position="23"/>
        <end position="135"/>
    </location>
</feature>
<evidence type="ECO:0000313" key="10">
    <source>
        <dbReference type="EMBL" id="KAK2562032.1"/>
    </source>
</evidence>
<proteinExistence type="inferred from homology"/>
<dbReference type="Gene3D" id="1.10.287.450">
    <property type="entry name" value="Helix hairpin bin"/>
    <property type="match status" value="1"/>
</dbReference>
<dbReference type="Proteomes" id="UP001249851">
    <property type="component" value="Unassembled WGS sequence"/>
</dbReference>
<keyword evidence="4" id="KW-0234">DNA repair</keyword>
<evidence type="ECO:0000259" key="9">
    <source>
        <dbReference type="Pfam" id="PF21928"/>
    </source>
</evidence>
<dbReference type="PANTHER" id="PTHR32235">
    <property type="entry name" value="NON-HOMOLOGOUS END-JOINING FACTOR 1"/>
    <property type="match status" value="1"/>
</dbReference>
<dbReference type="InterPro" id="IPR053829">
    <property type="entry name" value="XLF-like_CC"/>
</dbReference>
<evidence type="ECO:0000256" key="7">
    <source>
        <dbReference type="ARBA" id="ARBA00044529"/>
    </source>
</evidence>
<reference evidence="10" key="2">
    <citation type="journal article" date="2023" name="Science">
        <title>Genomic signatures of disease resistance in endangered staghorn corals.</title>
        <authorList>
            <person name="Vollmer S.V."/>
            <person name="Selwyn J.D."/>
            <person name="Despard B.A."/>
            <person name="Roesel C.L."/>
        </authorList>
    </citation>
    <scope>NUCLEOTIDE SEQUENCE</scope>
    <source>
        <strain evidence="10">K2</strain>
    </source>
</reference>
<evidence type="ECO:0000259" key="8">
    <source>
        <dbReference type="Pfam" id="PF09302"/>
    </source>
</evidence>
<comment type="subcellular location">
    <subcellularLocation>
        <location evidence="1">Nucleus</location>
    </subcellularLocation>
</comment>
<dbReference type="GO" id="GO:0032807">
    <property type="term" value="C:DNA ligase IV complex"/>
    <property type="evidence" value="ECO:0007669"/>
    <property type="project" value="TreeGrafter"/>
</dbReference>
<dbReference type="GO" id="GO:0045027">
    <property type="term" value="F:DNA end binding"/>
    <property type="evidence" value="ECO:0007669"/>
    <property type="project" value="TreeGrafter"/>
</dbReference>
<organism evidence="10 11">
    <name type="scientific">Acropora cervicornis</name>
    <name type="common">Staghorn coral</name>
    <dbReference type="NCBI Taxonomy" id="6130"/>
    <lineage>
        <taxon>Eukaryota</taxon>
        <taxon>Metazoa</taxon>
        <taxon>Cnidaria</taxon>
        <taxon>Anthozoa</taxon>
        <taxon>Hexacorallia</taxon>
        <taxon>Scleractinia</taxon>
        <taxon>Astrocoeniina</taxon>
        <taxon>Acroporidae</taxon>
        <taxon>Acropora</taxon>
    </lineage>
</organism>
<dbReference type="InterPro" id="IPR038051">
    <property type="entry name" value="XRCC4-like_N_sf"/>
</dbReference>
<evidence type="ECO:0000256" key="3">
    <source>
        <dbReference type="ARBA" id="ARBA00023125"/>
    </source>
</evidence>
<dbReference type="FunFam" id="2.170.210.10:FF:000001">
    <property type="entry name" value="Non-homologous end-joining factor 1"/>
    <property type="match status" value="1"/>
</dbReference>